<evidence type="ECO:0000256" key="1">
    <source>
        <dbReference type="SAM" id="MobiDB-lite"/>
    </source>
</evidence>
<dbReference type="Proteomes" id="UP000601789">
    <property type="component" value="Unassembled WGS sequence"/>
</dbReference>
<dbReference type="EMBL" id="JADGMQ010000022">
    <property type="protein sequence ID" value="MBI1622754.1"/>
    <property type="molecule type" value="Genomic_DNA"/>
</dbReference>
<keyword evidence="4" id="KW-1185">Reference proteome</keyword>
<comment type="caution">
    <text evidence="3">The sequence shown here is derived from an EMBL/GenBank/DDBJ whole genome shotgun (WGS) entry which is preliminary data.</text>
</comment>
<evidence type="ECO:0000313" key="4">
    <source>
        <dbReference type="Proteomes" id="UP000601789"/>
    </source>
</evidence>
<feature type="region of interest" description="Disordered" evidence="1">
    <location>
        <begin position="76"/>
        <end position="95"/>
    </location>
</feature>
<proteinExistence type="predicted"/>
<feature type="compositionally biased region" description="Polar residues" evidence="1">
    <location>
        <begin position="85"/>
        <end position="95"/>
    </location>
</feature>
<evidence type="ECO:0000256" key="2">
    <source>
        <dbReference type="SAM" id="Phobius"/>
    </source>
</evidence>
<keyword evidence="2" id="KW-0812">Transmembrane</keyword>
<organism evidence="3 4">
    <name type="scientific">Aquamicrobium zhengzhouense</name>
    <dbReference type="NCBI Taxonomy" id="2781738"/>
    <lineage>
        <taxon>Bacteria</taxon>
        <taxon>Pseudomonadati</taxon>
        <taxon>Pseudomonadota</taxon>
        <taxon>Alphaproteobacteria</taxon>
        <taxon>Hyphomicrobiales</taxon>
        <taxon>Phyllobacteriaceae</taxon>
        <taxon>Aquamicrobium</taxon>
    </lineage>
</organism>
<dbReference type="RefSeq" id="WP_198478290.1">
    <property type="nucleotide sequence ID" value="NZ_JADGMQ010000022.1"/>
</dbReference>
<reference evidence="3 4" key="1">
    <citation type="submission" date="2020-10" db="EMBL/GenBank/DDBJ databases">
        <title>Aquamicrobium zhengzhouensis sp. nov., a exopolysaccharide producing bacterium isolated from farmland soil.</title>
        <authorList>
            <person name="Wang X."/>
        </authorList>
    </citation>
    <scope>NUCLEOTIDE SEQUENCE [LARGE SCALE GENOMIC DNA]</scope>
    <source>
        <strain evidence="4">cd-1</strain>
    </source>
</reference>
<evidence type="ECO:0000313" key="3">
    <source>
        <dbReference type="EMBL" id="MBI1622754.1"/>
    </source>
</evidence>
<keyword evidence="2" id="KW-1133">Transmembrane helix</keyword>
<feature type="transmembrane region" description="Helical" evidence="2">
    <location>
        <begin position="29"/>
        <end position="50"/>
    </location>
</feature>
<accession>A0ABS0SHG9</accession>
<sequence length="95" mass="10912">MKSTDILNFLTTDFILPRSLLRGSSPLPLAYGLILCLPSLTMFLPTHILFNDAAHHIYDATNILRCRWNNTADERRYTKRPGDAPQNNHIYSPNR</sequence>
<gene>
    <name evidence="3" type="ORF">IOD40_19050</name>
</gene>
<name>A0ABS0SHG9_9HYPH</name>
<keyword evidence="2" id="KW-0472">Membrane</keyword>
<protein>
    <submittedName>
        <fullName evidence="3">Uncharacterized protein</fullName>
    </submittedName>
</protein>